<dbReference type="CDD" id="cd11789">
    <property type="entry name" value="SH3_Nebulin_family_C"/>
    <property type="match status" value="1"/>
</dbReference>
<dbReference type="Pfam" id="PF00018">
    <property type="entry name" value="SH3_1"/>
    <property type="match status" value="1"/>
</dbReference>
<keyword evidence="1 3" id="KW-0728">SH3 domain</keyword>
<evidence type="ECO:0000313" key="6">
    <source>
        <dbReference type="EMBL" id="GFO39566.1"/>
    </source>
</evidence>
<dbReference type="PANTHER" id="PTHR46218:SF4">
    <property type="entry name" value="LIM AND SH3 DOMAIN PROTEIN LASP"/>
    <property type="match status" value="1"/>
</dbReference>
<evidence type="ECO:0000256" key="1">
    <source>
        <dbReference type="ARBA" id="ARBA00022443"/>
    </source>
</evidence>
<dbReference type="PANTHER" id="PTHR46218">
    <property type="entry name" value="LASP"/>
    <property type="match status" value="1"/>
</dbReference>
<feature type="domain" description="SH3" evidence="5">
    <location>
        <begin position="60"/>
        <end position="120"/>
    </location>
</feature>
<protein>
    <submittedName>
        <fullName evidence="6">LIM and sh3 domain protein 1</fullName>
    </submittedName>
</protein>
<dbReference type="InterPro" id="IPR051759">
    <property type="entry name" value="LIM-SH3_domain_protein"/>
</dbReference>
<dbReference type="InterPro" id="IPR036028">
    <property type="entry name" value="SH3-like_dom_sf"/>
</dbReference>
<dbReference type="GO" id="GO:0051015">
    <property type="term" value="F:actin filament binding"/>
    <property type="evidence" value="ECO:0007669"/>
    <property type="project" value="TreeGrafter"/>
</dbReference>
<evidence type="ECO:0000313" key="7">
    <source>
        <dbReference type="Proteomes" id="UP000735302"/>
    </source>
</evidence>
<dbReference type="GO" id="GO:0005925">
    <property type="term" value="C:focal adhesion"/>
    <property type="evidence" value="ECO:0007669"/>
    <property type="project" value="TreeGrafter"/>
</dbReference>
<keyword evidence="7" id="KW-1185">Reference proteome</keyword>
<feature type="compositionally biased region" description="Pro residues" evidence="4">
    <location>
        <begin position="23"/>
        <end position="34"/>
    </location>
</feature>
<reference evidence="6 7" key="1">
    <citation type="journal article" date="2021" name="Elife">
        <title>Chloroplast acquisition without the gene transfer in kleptoplastic sea slugs, Plakobranchus ocellatus.</title>
        <authorList>
            <person name="Maeda T."/>
            <person name="Takahashi S."/>
            <person name="Yoshida T."/>
            <person name="Shimamura S."/>
            <person name="Takaki Y."/>
            <person name="Nagai Y."/>
            <person name="Toyoda A."/>
            <person name="Suzuki Y."/>
            <person name="Arimoto A."/>
            <person name="Ishii H."/>
            <person name="Satoh N."/>
            <person name="Nishiyama T."/>
            <person name="Hasebe M."/>
            <person name="Maruyama T."/>
            <person name="Minagawa J."/>
            <person name="Obokata J."/>
            <person name="Shigenobu S."/>
        </authorList>
    </citation>
    <scope>NUCLEOTIDE SEQUENCE [LARGE SCALE GENOMIC DNA]</scope>
</reference>
<evidence type="ECO:0000256" key="2">
    <source>
        <dbReference type="ARBA" id="ARBA00022737"/>
    </source>
</evidence>
<proteinExistence type="predicted"/>
<dbReference type="SMART" id="SM00326">
    <property type="entry name" value="SH3"/>
    <property type="match status" value="1"/>
</dbReference>
<dbReference type="Proteomes" id="UP000735302">
    <property type="component" value="Unassembled WGS sequence"/>
</dbReference>
<organism evidence="6 7">
    <name type="scientific">Plakobranchus ocellatus</name>
    <dbReference type="NCBI Taxonomy" id="259542"/>
    <lineage>
        <taxon>Eukaryota</taxon>
        <taxon>Metazoa</taxon>
        <taxon>Spiralia</taxon>
        <taxon>Lophotrochozoa</taxon>
        <taxon>Mollusca</taxon>
        <taxon>Gastropoda</taxon>
        <taxon>Heterobranchia</taxon>
        <taxon>Euthyneura</taxon>
        <taxon>Panpulmonata</taxon>
        <taxon>Sacoglossa</taxon>
        <taxon>Placobranchoidea</taxon>
        <taxon>Plakobranchidae</taxon>
        <taxon>Plakobranchus</taxon>
    </lineage>
</organism>
<dbReference type="EMBL" id="BLXT01007498">
    <property type="protein sequence ID" value="GFO39566.1"/>
    <property type="molecule type" value="Genomic_DNA"/>
</dbReference>
<gene>
    <name evidence="6" type="ORF">PoB_006607100</name>
</gene>
<dbReference type="InterPro" id="IPR001452">
    <property type="entry name" value="SH3_domain"/>
</dbReference>
<dbReference type="AlphaFoldDB" id="A0AAV4D5Y0"/>
<dbReference type="PRINTS" id="PR00452">
    <property type="entry name" value="SH3DOMAIN"/>
</dbReference>
<dbReference type="PROSITE" id="PS50002">
    <property type="entry name" value="SH3"/>
    <property type="match status" value="1"/>
</dbReference>
<dbReference type="Gene3D" id="2.30.30.40">
    <property type="entry name" value="SH3 Domains"/>
    <property type="match status" value="1"/>
</dbReference>
<name>A0AAV4D5Y0_9GAST</name>
<comment type="caution">
    <text evidence="6">The sequence shown here is derived from an EMBL/GenBank/DDBJ whole genome shotgun (WGS) entry which is preliminary data.</text>
</comment>
<keyword evidence="2" id="KW-0677">Repeat</keyword>
<feature type="region of interest" description="Disordered" evidence="4">
    <location>
        <begin position="1"/>
        <end position="34"/>
    </location>
</feature>
<dbReference type="FunFam" id="2.30.30.40:FF:000007">
    <property type="entry name" value="nebulin isoform X1"/>
    <property type="match status" value="1"/>
</dbReference>
<sequence>MQPGSIADYDPHDPHRLSGGYGPPQPQPVPMQAYQPPPRVLIFERFSFFSPPPHNPQASRFAIIYQAMYDYTAADDDEVSFMEGDHITNVEEIDAGWMTGRVQRTGQHGMLPSNYVQRIN</sequence>
<accession>A0AAV4D5Y0</accession>
<evidence type="ECO:0000256" key="3">
    <source>
        <dbReference type="PROSITE-ProRule" id="PRU00192"/>
    </source>
</evidence>
<dbReference type="GO" id="GO:0005737">
    <property type="term" value="C:cytoplasm"/>
    <property type="evidence" value="ECO:0007669"/>
    <property type="project" value="UniProtKB-ARBA"/>
</dbReference>
<dbReference type="SUPFAM" id="SSF50044">
    <property type="entry name" value="SH3-domain"/>
    <property type="match status" value="1"/>
</dbReference>
<evidence type="ECO:0000259" key="5">
    <source>
        <dbReference type="PROSITE" id="PS50002"/>
    </source>
</evidence>
<evidence type="ECO:0000256" key="4">
    <source>
        <dbReference type="SAM" id="MobiDB-lite"/>
    </source>
</evidence>